<organism evidence="2 3">
    <name type="scientific">Thalassiosira oceanica</name>
    <name type="common">Marine diatom</name>
    <dbReference type="NCBI Taxonomy" id="159749"/>
    <lineage>
        <taxon>Eukaryota</taxon>
        <taxon>Sar</taxon>
        <taxon>Stramenopiles</taxon>
        <taxon>Ochrophyta</taxon>
        <taxon>Bacillariophyta</taxon>
        <taxon>Coscinodiscophyceae</taxon>
        <taxon>Thalassiosirophycidae</taxon>
        <taxon>Thalassiosirales</taxon>
        <taxon>Thalassiosiraceae</taxon>
        <taxon>Thalassiosira</taxon>
    </lineage>
</organism>
<proteinExistence type="predicted"/>
<evidence type="ECO:0000313" key="2">
    <source>
        <dbReference type="EMBL" id="EJK50831.1"/>
    </source>
</evidence>
<evidence type="ECO:0000256" key="1">
    <source>
        <dbReference type="SAM" id="MobiDB-lite"/>
    </source>
</evidence>
<sequence>EVLMPPLPIEEEVEEEVDVFVEDPDDATGPSEKPASQTEKAAQSQPSSALSRAASMALGIIVSNTIIR</sequence>
<keyword evidence="3" id="KW-1185">Reference proteome</keyword>
<dbReference type="Proteomes" id="UP000266841">
    <property type="component" value="Unassembled WGS sequence"/>
</dbReference>
<accession>K0RPK6</accession>
<feature type="compositionally biased region" description="Polar residues" evidence="1">
    <location>
        <begin position="34"/>
        <end position="46"/>
    </location>
</feature>
<name>K0RPK6_THAOC</name>
<comment type="caution">
    <text evidence="2">The sequence shown here is derived from an EMBL/GenBank/DDBJ whole genome shotgun (WGS) entry which is preliminary data.</text>
</comment>
<feature type="non-terminal residue" evidence="2">
    <location>
        <position position="1"/>
    </location>
</feature>
<protein>
    <submittedName>
        <fullName evidence="2">Uncharacterized protein</fullName>
    </submittedName>
</protein>
<reference evidence="2 3" key="1">
    <citation type="journal article" date="2012" name="Genome Biol.">
        <title>Genome and low-iron response of an oceanic diatom adapted to chronic iron limitation.</title>
        <authorList>
            <person name="Lommer M."/>
            <person name="Specht M."/>
            <person name="Roy A.S."/>
            <person name="Kraemer L."/>
            <person name="Andreson R."/>
            <person name="Gutowska M.A."/>
            <person name="Wolf J."/>
            <person name="Bergner S.V."/>
            <person name="Schilhabel M.B."/>
            <person name="Klostermeier U.C."/>
            <person name="Beiko R.G."/>
            <person name="Rosenstiel P."/>
            <person name="Hippler M."/>
            <person name="Laroche J."/>
        </authorList>
    </citation>
    <scope>NUCLEOTIDE SEQUENCE [LARGE SCALE GENOMIC DNA]</scope>
    <source>
        <strain evidence="2 3">CCMP1005</strain>
    </source>
</reference>
<feature type="region of interest" description="Disordered" evidence="1">
    <location>
        <begin position="22"/>
        <end position="51"/>
    </location>
</feature>
<evidence type="ECO:0000313" key="3">
    <source>
        <dbReference type="Proteomes" id="UP000266841"/>
    </source>
</evidence>
<gene>
    <name evidence="2" type="ORF">THAOC_30064</name>
</gene>
<dbReference type="EMBL" id="AGNL01042869">
    <property type="protein sequence ID" value="EJK50831.1"/>
    <property type="molecule type" value="Genomic_DNA"/>
</dbReference>
<dbReference type="AlphaFoldDB" id="K0RPK6"/>